<protein>
    <submittedName>
        <fullName evidence="2">Uncharacterized protein</fullName>
    </submittedName>
</protein>
<reference evidence="2" key="1">
    <citation type="journal article" date="2012" name="PLoS ONE">
        <title>Gene sets for utilization of primary and secondary nutrition supplies in the distal gut of endangered iberian lynx.</title>
        <authorList>
            <person name="Alcaide M."/>
            <person name="Messina E."/>
            <person name="Richter M."/>
            <person name="Bargiela R."/>
            <person name="Peplies J."/>
            <person name="Huws S.A."/>
            <person name="Newbold C.J."/>
            <person name="Golyshin P.N."/>
            <person name="Simon M.A."/>
            <person name="Lopez G."/>
            <person name="Yakimov M.M."/>
            <person name="Ferrer M."/>
        </authorList>
    </citation>
    <scope>NUCLEOTIDE SEQUENCE</scope>
</reference>
<comment type="caution">
    <text evidence="2">The sequence shown here is derived from an EMBL/GenBank/DDBJ whole genome shotgun (WGS) entry which is preliminary data.</text>
</comment>
<dbReference type="AlphaFoldDB" id="J9CNN8"/>
<gene>
    <name evidence="2" type="ORF">EVA_10164</name>
</gene>
<sequence length="41" mass="4674">LSSHLSPDGALATENHLKRRFIGDRKKTLQQPSDVRDNESR</sequence>
<feature type="non-terminal residue" evidence="2">
    <location>
        <position position="1"/>
    </location>
</feature>
<accession>J9CNN8</accession>
<organism evidence="2">
    <name type="scientific">gut metagenome</name>
    <dbReference type="NCBI Taxonomy" id="749906"/>
    <lineage>
        <taxon>unclassified sequences</taxon>
        <taxon>metagenomes</taxon>
        <taxon>organismal metagenomes</taxon>
    </lineage>
</organism>
<name>J9CNN8_9ZZZZ</name>
<evidence type="ECO:0000256" key="1">
    <source>
        <dbReference type="SAM" id="MobiDB-lite"/>
    </source>
</evidence>
<proteinExistence type="predicted"/>
<evidence type="ECO:0000313" key="2">
    <source>
        <dbReference type="EMBL" id="EJX01731.1"/>
    </source>
</evidence>
<dbReference type="EMBL" id="AMCI01002841">
    <property type="protein sequence ID" value="EJX01731.1"/>
    <property type="molecule type" value="Genomic_DNA"/>
</dbReference>
<feature type="region of interest" description="Disordered" evidence="1">
    <location>
        <begin position="1"/>
        <end position="41"/>
    </location>
</feature>